<dbReference type="PANTHER" id="PTHR33452:SF19">
    <property type="entry name" value="DOXX FAMILY PROTEIN"/>
    <property type="match status" value="1"/>
</dbReference>
<dbReference type="Pfam" id="PF07681">
    <property type="entry name" value="DoxX"/>
    <property type="match status" value="1"/>
</dbReference>
<gene>
    <name evidence="8" type="ORF">GCM10022414_28470</name>
</gene>
<protein>
    <submittedName>
        <fullName evidence="8">DoxX family protein</fullName>
    </submittedName>
</protein>
<dbReference type="EMBL" id="BAABDM010000006">
    <property type="protein sequence ID" value="GAA4101236.1"/>
    <property type="molecule type" value="Genomic_DNA"/>
</dbReference>
<dbReference type="PANTHER" id="PTHR33452">
    <property type="entry name" value="OXIDOREDUCTASE CATD-RELATED"/>
    <property type="match status" value="1"/>
</dbReference>
<reference evidence="9" key="1">
    <citation type="journal article" date="2019" name="Int. J. Syst. Evol. Microbiol.">
        <title>The Global Catalogue of Microorganisms (GCM) 10K type strain sequencing project: providing services to taxonomists for standard genome sequencing and annotation.</title>
        <authorList>
            <consortium name="The Broad Institute Genomics Platform"/>
            <consortium name="The Broad Institute Genome Sequencing Center for Infectious Disease"/>
            <person name="Wu L."/>
            <person name="Ma J."/>
        </authorList>
    </citation>
    <scope>NUCLEOTIDE SEQUENCE [LARGE SCALE GENOMIC DNA]</scope>
    <source>
        <strain evidence="9">JCM 17304</strain>
    </source>
</reference>
<dbReference type="Proteomes" id="UP001500392">
    <property type="component" value="Unassembled WGS sequence"/>
</dbReference>
<keyword evidence="3" id="KW-1003">Cell membrane</keyword>
<keyword evidence="9" id="KW-1185">Reference proteome</keyword>
<evidence type="ECO:0000256" key="6">
    <source>
        <dbReference type="ARBA" id="ARBA00023136"/>
    </source>
</evidence>
<evidence type="ECO:0000256" key="3">
    <source>
        <dbReference type="ARBA" id="ARBA00022475"/>
    </source>
</evidence>
<keyword evidence="6 7" id="KW-0472">Membrane</keyword>
<evidence type="ECO:0000313" key="9">
    <source>
        <dbReference type="Proteomes" id="UP001500392"/>
    </source>
</evidence>
<dbReference type="InterPro" id="IPR051907">
    <property type="entry name" value="DoxX-like_oxidoreductase"/>
</dbReference>
<organism evidence="8 9">
    <name type="scientific">Zhongshania borealis</name>
    <dbReference type="NCBI Taxonomy" id="889488"/>
    <lineage>
        <taxon>Bacteria</taxon>
        <taxon>Pseudomonadati</taxon>
        <taxon>Pseudomonadota</taxon>
        <taxon>Gammaproteobacteria</taxon>
        <taxon>Cellvibrionales</taxon>
        <taxon>Spongiibacteraceae</taxon>
        <taxon>Zhongshania</taxon>
    </lineage>
</organism>
<evidence type="ECO:0000256" key="7">
    <source>
        <dbReference type="SAM" id="Phobius"/>
    </source>
</evidence>
<comment type="caution">
    <text evidence="8">The sequence shown here is derived from an EMBL/GenBank/DDBJ whole genome shotgun (WGS) entry which is preliminary data.</text>
</comment>
<proteinExistence type="inferred from homology"/>
<accession>A0ABP7X034</accession>
<evidence type="ECO:0000256" key="5">
    <source>
        <dbReference type="ARBA" id="ARBA00022989"/>
    </source>
</evidence>
<keyword evidence="5 7" id="KW-1133">Transmembrane helix</keyword>
<evidence type="ECO:0000256" key="2">
    <source>
        <dbReference type="ARBA" id="ARBA00006679"/>
    </source>
</evidence>
<sequence>MVDFFSYLYRIQNKLGNSLSHLDGLPALGLRLYLVPVFWMAGSSKMASFAATAEWFGNSDWGLGLPFPTVLAFLATATELLGAGLLLLGLATRWIAIPLAITMLVAALSVHWQFGWQAIADASAPFANARVAESVDKLTAARSLLEAHGNYDWLTSSGNIVILNNGIEFAATYFLMLLALMVLGGGRYFSADYWIRRKFVPRIAKP</sequence>
<feature type="transmembrane region" description="Helical" evidence="7">
    <location>
        <begin position="170"/>
        <end position="189"/>
    </location>
</feature>
<evidence type="ECO:0000313" key="8">
    <source>
        <dbReference type="EMBL" id="GAA4101236.1"/>
    </source>
</evidence>
<comment type="subcellular location">
    <subcellularLocation>
        <location evidence="1">Cell membrane</location>
        <topology evidence="1">Multi-pass membrane protein</topology>
    </subcellularLocation>
</comment>
<evidence type="ECO:0000256" key="4">
    <source>
        <dbReference type="ARBA" id="ARBA00022692"/>
    </source>
</evidence>
<dbReference type="InterPro" id="IPR032808">
    <property type="entry name" value="DoxX"/>
</dbReference>
<comment type="similarity">
    <text evidence="2">Belongs to the DoxX family.</text>
</comment>
<feature type="transmembrane region" description="Helical" evidence="7">
    <location>
        <begin position="61"/>
        <end position="88"/>
    </location>
</feature>
<name>A0ABP7X034_9GAMM</name>
<dbReference type="RefSeq" id="WP_344937230.1">
    <property type="nucleotide sequence ID" value="NZ_BAABDM010000006.1"/>
</dbReference>
<feature type="transmembrane region" description="Helical" evidence="7">
    <location>
        <begin position="95"/>
        <end position="114"/>
    </location>
</feature>
<keyword evidence="4 7" id="KW-0812">Transmembrane</keyword>
<evidence type="ECO:0000256" key="1">
    <source>
        <dbReference type="ARBA" id="ARBA00004651"/>
    </source>
</evidence>